<feature type="compositionally biased region" description="Low complexity" evidence="4">
    <location>
        <begin position="213"/>
        <end position="225"/>
    </location>
</feature>
<evidence type="ECO:0000313" key="6">
    <source>
        <dbReference type="Proteomes" id="UP000051096"/>
    </source>
</evidence>
<dbReference type="PROSITE" id="PS50005">
    <property type="entry name" value="TPR"/>
    <property type="match status" value="2"/>
</dbReference>
<name>A0A0S8GH60_UNCW3</name>
<evidence type="ECO:0008006" key="7">
    <source>
        <dbReference type="Google" id="ProtNLM"/>
    </source>
</evidence>
<evidence type="ECO:0000313" key="5">
    <source>
        <dbReference type="EMBL" id="KPK72319.1"/>
    </source>
</evidence>
<dbReference type="Proteomes" id="UP000051096">
    <property type="component" value="Unassembled WGS sequence"/>
</dbReference>
<evidence type="ECO:0000256" key="2">
    <source>
        <dbReference type="ARBA" id="ARBA00022803"/>
    </source>
</evidence>
<feature type="compositionally biased region" description="Basic and acidic residues" evidence="4">
    <location>
        <begin position="197"/>
        <end position="210"/>
    </location>
</feature>
<feature type="compositionally biased region" description="Basic and acidic residues" evidence="4">
    <location>
        <begin position="276"/>
        <end position="285"/>
    </location>
</feature>
<dbReference type="SMART" id="SM00028">
    <property type="entry name" value="TPR"/>
    <property type="match status" value="5"/>
</dbReference>
<proteinExistence type="predicted"/>
<sequence>MAQLGEVKRKVAELEAKGDIKKAVAELESAIEEFSAEGSLYNKLGDLYLKINRKNRALKIYEKGARVFKDETYFPNAIALCKKILRLDKERAQVYELLGHLHKELDQRGEAANYFLEYAERKMKENDMDTVLETYNIIKELVPNNPKILETISAIYEKVGKKEEGEELRKEAKEIESKQGKLRETIEQKSTPEVAPEESKEGEEVTHTEEVPEAPVVEPPVAEAPSGPPEEAKPEVVTEGQPQDVQEAAKHGHPGATEETAGEPAPAPEPTDETSVEDRVSPEVEERIEETEDDIVTKEFTSEASAELSEIDKTIELGELYLNLGSEDEAVDCFRSAANEVWEKRDYDKALMLNKKIAELRPFDLRSRQHLVEIAEIIDDKELHIQAMLDLAESLRRRERKSEAQDLYKKVLRLDSENSIAKEMLAVSEPPKDFIDLGEVLRTTLDEEKRPEELQTIEGLVSQFRREVFESIGESDFRSRYDLGVAYKGMGLYQEAIEEFEIAAKDPDLKLKAMEMLGSCFMERGRMDDAMRVLYDGLHVTNRPRLEYFGLHFLLGQCYEQRKNIKQALQHYVDAYQIDKTVPELTLKINHLKKTLEAQLKQKKKPAPKSGKAPPKTDKAQTKKSKITYL</sequence>
<keyword evidence="2 3" id="KW-0802">TPR repeat</keyword>
<evidence type="ECO:0000256" key="3">
    <source>
        <dbReference type="PROSITE-ProRule" id="PRU00339"/>
    </source>
</evidence>
<keyword evidence="1" id="KW-0677">Repeat</keyword>
<evidence type="ECO:0000256" key="1">
    <source>
        <dbReference type="ARBA" id="ARBA00022737"/>
    </source>
</evidence>
<feature type="repeat" description="TPR" evidence="3">
    <location>
        <begin position="385"/>
        <end position="418"/>
    </location>
</feature>
<dbReference type="AlphaFoldDB" id="A0A0S8GH60"/>
<evidence type="ECO:0000256" key="4">
    <source>
        <dbReference type="SAM" id="MobiDB-lite"/>
    </source>
</evidence>
<dbReference type="SUPFAM" id="SSF48452">
    <property type="entry name" value="TPR-like"/>
    <property type="match status" value="2"/>
</dbReference>
<dbReference type="PANTHER" id="PTHR45586">
    <property type="entry name" value="TPR REPEAT-CONTAINING PROTEIN PA4667"/>
    <property type="match status" value="1"/>
</dbReference>
<accession>A0A0S8GH60</accession>
<feature type="repeat" description="TPR" evidence="3">
    <location>
        <begin position="38"/>
        <end position="71"/>
    </location>
</feature>
<comment type="caution">
    <text evidence="5">The sequence shown here is derived from an EMBL/GenBank/DDBJ whole genome shotgun (WGS) entry which is preliminary data.</text>
</comment>
<dbReference type="Pfam" id="PF13181">
    <property type="entry name" value="TPR_8"/>
    <property type="match status" value="2"/>
</dbReference>
<dbReference type="Pfam" id="PF13432">
    <property type="entry name" value="TPR_16"/>
    <property type="match status" value="1"/>
</dbReference>
<dbReference type="InterPro" id="IPR019734">
    <property type="entry name" value="TPR_rpt"/>
</dbReference>
<feature type="compositionally biased region" description="Low complexity" evidence="4">
    <location>
        <begin position="254"/>
        <end position="264"/>
    </location>
</feature>
<feature type="compositionally biased region" description="Basic and acidic residues" evidence="4">
    <location>
        <begin position="162"/>
        <end position="187"/>
    </location>
</feature>
<reference evidence="5 6" key="1">
    <citation type="journal article" date="2015" name="Microbiome">
        <title>Genomic resolution of linkages in carbon, nitrogen, and sulfur cycling among widespread estuary sediment bacteria.</title>
        <authorList>
            <person name="Baker B.J."/>
            <person name="Lazar C.S."/>
            <person name="Teske A.P."/>
            <person name="Dick G.J."/>
        </authorList>
    </citation>
    <scope>NUCLEOTIDE SEQUENCE [LARGE SCALE GENOMIC DNA]</scope>
    <source>
        <strain evidence="5">SM23_60</strain>
    </source>
</reference>
<dbReference type="Gene3D" id="1.25.40.10">
    <property type="entry name" value="Tetratricopeptide repeat domain"/>
    <property type="match status" value="3"/>
</dbReference>
<dbReference type="InterPro" id="IPR011990">
    <property type="entry name" value="TPR-like_helical_dom_sf"/>
</dbReference>
<dbReference type="EMBL" id="LJUO01000035">
    <property type="protein sequence ID" value="KPK72319.1"/>
    <property type="molecule type" value="Genomic_DNA"/>
</dbReference>
<organism evidence="5 6">
    <name type="scientific">candidate division WOR_3 bacterium SM23_60</name>
    <dbReference type="NCBI Taxonomy" id="1703780"/>
    <lineage>
        <taxon>Bacteria</taxon>
        <taxon>Bacteria division WOR-3</taxon>
    </lineage>
</organism>
<dbReference type="PANTHER" id="PTHR45586:SF1">
    <property type="entry name" value="LIPOPOLYSACCHARIDE ASSEMBLY PROTEIN B"/>
    <property type="match status" value="1"/>
</dbReference>
<feature type="region of interest" description="Disordered" evidence="4">
    <location>
        <begin position="598"/>
        <end position="630"/>
    </location>
</feature>
<protein>
    <recommendedName>
        <fullName evidence="7">Tetratricopeptide repeat protein</fullName>
    </recommendedName>
</protein>
<dbReference type="InterPro" id="IPR051012">
    <property type="entry name" value="CellSynth/LPSAsmb/PSIAsmb"/>
</dbReference>
<feature type="region of interest" description="Disordered" evidence="4">
    <location>
        <begin position="162"/>
        <end position="293"/>
    </location>
</feature>
<gene>
    <name evidence="5" type="ORF">AMJ87_05150</name>
</gene>